<keyword evidence="3 4" id="KW-0663">Pyridoxal phosphate</keyword>
<dbReference type="GO" id="GO:0000271">
    <property type="term" value="P:polysaccharide biosynthetic process"/>
    <property type="evidence" value="ECO:0007669"/>
    <property type="project" value="TreeGrafter"/>
</dbReference>
<feature type="modified residue" description="N6-(pyridoxal phosphate)lysine" evidence="3">
    <location>
        <position position="184"/>
    </location>
</feature>
<organism evidence="5 6">
    <name type="scientific">Achromobacter pulmonis</name>
    <dbReference type="NCBI Taxonomy" id="1389932"/>
    <lineage>
        <taxon>Bacteria</taxon>
        <taxon>Pseudomonadati</taxon>
        <taxon>Pseudomonadota</taxon>
        <taxon>Betaproteobacteria</taxon>
        <taxon>Burkholderiales</taxon>
        <taxon>Alcaligenaceae</taxon>
        <taxon>Achromobacter</taxon>
    </lineage>
</organism>
<dbReference type="AlphaFoldDB" id="A0A6S7CZY0"/>
<evidence type="ECO:0000256" key="4">
    <source>
        <dbReference type="RuleBase" id="RU004508"/>
    </source>
</evidence>
<dbReference type="GO" id="GO:0030170">
    <property type="term" value="F:pyridoxal phosphate binding"/>
    <property type="evidence" value="ECO:0007669"/>
    <property type="project" value="TreeGrafter"/>
</dbReference>
<evidence type="ECO:0000256" key="3">
    <source>
        <dbReference type="PIRSR" id="PIRSR000390-2"/>
    </source>
</evidence>
<feature type="active site" description="Proton acceptor" evidence="2">
    <location>
        <position position="184"/>
    </location>
</feature>
<dbReference type="InterPro" id="IPR000653">
    <property type="entry name" value="DegT/StrS_aminotransferase"/>
</dbReference>
<evidence type="ECO:0000313" key="5">
    <source>
        <dbReference type="EMBL" id="CAB3872303.1"/>
    </source>
</evidence>
<reference evidence="5 6" key="1">
    <citation type="submission" date="2020-04" db="EMBL/GenBank/DDBJ databases">
        <authorList>
            <person name="De Canck E."/>
        </authorList>
    </citation>
    <scope>NUCLEOTIDE SEQUENCE [LARGE SCALE GENOMIC DNA]</scope>
    <source>
        <strain evidence="5 6">LMG 26788</strain>
    </source>
</reference>
<dbReference type="CDD" id="cd00616">
    <property type="entry name" value="AHBA_syn"/>
    <property type="match status" value="1"/>
</dbReference>
<accession>A0A6S7CZY0</accession>
<evidence type="ECO:0000256" key="1">
    <source>
        <dbReference type="ARBA" id="ARBA00037999"/>
    </source>
</evidence>
<dbReference type="PANTHER" id="PTHR30244">
    <property type="entry name" value="TRANSAMINASE"/>
    <property type="match status" value="1"/>
</dbReference>
<dbReference type="InterPro" id="IPR015421">
    <property type="entry name" value="PyrdxlP-dep_Trfase_major"/>
</dbReference>
<sequence length="391" mass="42815">MSFIPFALPDIGDAEIAAVTEAMRSGWLTTGPNARAFEQEFATFIGGGVEAVAVNSATAGLHLALEAIGVGPGDEVITTTHTFTASAEVARYLGAEPVLVDIDPDTFCVSPEAVERAITPRTKAIIPVHYGGLACDMTAVLDIARRHGLRVIEDAAHALPCTWQGELIGSLDSDITVYSFYATKTLATGEGGMVVTRDPALAKRCRVMRLHGIDRDAFDRFTSKKPAWYYEIVAPGFKYNLPDTAAAMGRVQLARVRDMRDRRAEIAGQYDRAFAGLPVELPPSPERLTGRGYDANDTHAWHLYVLRLAPEAPIGRDDFIVRMTQAGIGCSVHYVPLHLQPYWRDRYSLQPTMFPHSQAAYERMVSLPIYSRMSDDESARVMGAVESLLRA</sequence>
<dbReference type="EMBL" id="CADIKZ010000007">
    <property type="protein sequence ID" value="CAB3872303.1"/>
    <property type="molecule type" value="Genomic_DNA"/>
</dbReference>
<gene>
    <name evidence="5" type="primary">arnB_1</name>
    <name evidence="5" type="ORF">LMG26788_02841</name>
</gene>
<dbReference type="GO" id="GO:0099620">
    <property type="term" value="F:UDP-4-amino-4-deoxy-L-arabinose aminotransferase"/>
    <property type="evidence" value="ECO:0007669"/>
    <property type="project" value="UniProtKB-EC"/>
</dbReference>
<dbReference type="EC" id="2.6.1.87" evidence="5"/>
<name>A0A6S7CZY0_9BURK</name>
<dbReference type="PIRSF" id="PIRSF000390">
    <property type="entry name" value="PLP_StrS"/>
    <property type="match status" value="1"/>
</dbReference>
<dbReference type="RefSeq" id="WP_175141030.1">
    <property type="nucleotide sequence ID" value="NZ_CADIKZ010000007.1"/>
</dbReference>
<dbReference type="Pfam" id="PF01041">
    <property type="entry name" value="DegT_DnrJ_EryC1"/>
    <property type="match status" value="1"/>
</dbReference>
<evidence type="ECO:0000313" key="6">
    <source>
        <dbReference type="Proteomes" id="UP000494203"/>
    </source>
</evidence>
<proteinExistence type="inferred from homology"/>
<evidence type="ECO:0000256" key="2">
    <source>
        <dbReference type="PIRSR" id="PIRSR000390-1"/>
    </source>
</evidence>
<keyword evidence="6" id="KW-1185">Reference proteome</keyword>
<protein>
    <submittedName>
        <fullName evidence="5">UDP-4-amino-4-deoxy-L-arabinose--oxoglutarate aminotransferase</fullName>
        <ecNumber evidence="5">2.6.1.87</ecNumber>
    </submittedName>
</protein>
<dbReference type="Gene3D" id="3.40.640.10">
    <property type="entry name" value="Type I PLP-dependent aspartate aminotransferase-like (Major domain)"/>
    <property type="match status" value="1"/>
</dbReference>
<keyword evidence="5" id="KW-0808">Transferase</keyword>
<dbReference type="InterPro" id="IPR015422">
    <property type="entry name" value="PyrdxlP-dep_Trfase_small"/>
</dbReference>
<dbReference type="PANTHER" id="PTHR30244:SF34">
    <property type="entry name" value="DTDP-4-AMINO-4,6-DIDEOXYGALACTOSE TRANSAMINASE"/>
    <property type="match status" value="1"/>
</dbReference>
<dbReference type="Gene3D" id="3.90.1150.10">
    <property type="entry name" value="Aspartate Aminotransferase, domain 1"/>
    <property type="match status" value="1"/>
</dbReference>
<comment type="similarity">
    <text evidence="1 4">Belongs to the DegT/DnrJ/EryC1 family.</text>
</comment>
<dbReference type="Proteomes" id="UP000494203">
    <property type="component" value="Unassembled WGS sequence"/>
</dbReference>
<dbReference type="SUPFAM" id="SSF53383">
    <property type="entry name" value="PLP-dependent transferases"/>
    <property type="match status" value="1"/>
</dbReference>
<keyword evidence="5" id="KW-0032">Aminotransferase</keyword>
<dbReference type="InterPro" id="IPR015424">
    <property type="entry name" value="PyrdxlP-dep_Trfase"/>
</dbReference>